<dbReference type="EMBL" id="CCSD01000032">
    <property type="protein sequence ID" value="CDZ87218.1"/>
    <property type="molecule type" value="Genomic_DNA"/>
</dbReference>
<dbReference type="GO" id="GO:0050661">
    <property type="term" value="F:NADP binding"/>
    <property type="evidence" value="ECO:0007669"/>
    <property type="project" value="InterPro"/>
</dbReference>
<evidence type="ECO:0000256" key="1">
    <source>
        <dbReference type="ARBA" id="ARBA00010139"/>
    </source>
</evidence>
<gene>
    <name evidence="6" type="ORF">RHRU231_230046</name>
</gene>
<dbReference type="Proteomes" id="UP000042997">
    <property type="component" value="Unassembled WGS sequence"/>
</dbReference>
<keyword evidence="3" id="KW-0274">FAD</keyword>
<proteinExistence type="inferred from homology"/>
<dbReference type="Gene3D" id="3.50.50.60">
    <property type="entry name" value="FAD/NAD(P)-binding domain"/>
    <property type="match status" value="2"/>
</dbReference>
<reference evidence="6 7" key="1">
    <citation type="journal article" date="2014" name="Genome Announc.">
        <title>Draft Genome Sequence of Propane- and Butane-Oxidizing Actinobacterium Rhodococcus ruber IEGM 231.</title>
        <authorList>
            <person name="Ivshina I.B."/>
            <person name="Kuyukina M.S."/>
            <person name="Krivoruchko A.V."/>
            <person name="Barbe V."/>
            <person name="Fischer C."/>
        </authorList>
    </citation>
    <scope>NUCLEOTIDE SEQUENCE [LARGE SCALE GENOMIC DNA]</scope>
</reference>
<keyword evidence="6" id="KW-0503">Monooxygenase</keyword>
<comment type="similarity">
    <text evidence="1">Belongs to the FAD-binding monooxygenase family.</text>
</comment>
<dbReference type="EC" id="1.14.13.-" evidence="6"/>
<dbReference type="GO" id="GO:0050660">
    <property type="term" value="F:flavin adenine dinucleotide binding"/>
    <property type="evidence" value="ECO:0007669"/>
    <property type="project" value="InterPro"/>
</dbReference>
<dbReference type="SUPFAM" id="SSF51905">
    <property type="entry name" value="FAD/NAD(P)-binding domain"/>
    <property type="match status" value="2"/>
</dbReference>
<keyword evidence="4 6" id="KW-0560">Oxidoreductase</keyword>
<dbReference type="AlphaFoldDB" id="A0A098BES1"/>
<dbReference type="InterPro" id="IPR020946">
    <property type="entry name" value="Flavin_mOase-like"/>
</dbReference>
<evidence type="ECO:0000256" key="4">
    <source>
        <dbReference type="ARBA" id="ARBA00023002"/>
    </source>
</evidence>
<evidence type="ECO:0000256" key="5">
    <source>
        <dbReference type="SAM" id="MobiDB-lite"/>
    </source>
</evidence>
<evidence type="ECO:0000313" key="6">
    <source>
        <dbReference type="EMBL" id="CDZ87218.1"/>
    </source>
</evidence>
<dbReference type="InterPro" id="IPR051209">
    <property type="entry name" value="FAD-bind_Monooxygenase_sf"/>
</dbReference>
<dbReference type="Pfam" id="PF00743">
    <property type="entry name" value="FMO-like"/>
    <property type="match status" value="1"/>
</dbReference>
<dbReference type="InterPro" id="IPR036188">
    <property type="entry name" value="FAD/NAD-bd_sf"/>
</dbReference>
<dbReference type="GO" id="GO:0004499">
    <property type="term" value="F:N,N-dimethylaniline monooxygenase activity"/>
    <property type="evidence" value="ECO:0007669"/>
    <property type="project" value="InterPro"/>
</dbReference>
<name>A0A098BES1_9NOCA</name>
<accession>A0A098BES1</accession>
<keyword evidence="2" id="KW-0285">Flavoprotein</keyword>
<dbReference type="PANTHER" id="PTHR42877:SF4">
    <property type="entry name" value="FAD_NAD(P)-BINDING DOMAIN-CONTAINING PROTEIN-RELATED"/>
    <property type="match status" value="1"/>
</dbReference>
<dbReference type="SMR" id="A0A098BES1"/>
<evidence type="ECO:0000256" key="2">
    <source>
        <dbReference type="ARBA" id="ARBA00022630"/>
    </source>
</evidence>
<protein>
    <submittedName>
        <fullName evidence="6">Uncharacterized monooxygenase y4iD</fullName>
        <ecNumber evidence="6">1.14.13.-</ecNumber>
    </submittedName>
</protein>
<sequence length="702" mass="78243">MSACSRVHGPRRDLRPDEDDAGSTTASFYYRLKSILGAHTVDGRRSSEEDILSISQADPRSIAMTATDAQLRAALEEGNLPTLLLVLAHLTGDQKWLEEPYRPSRTFALNDNDEGGFDSARQTEIRTAAFEVLRDWRDGRRPLPAPPPDNRITEMLSVSLGEHVPPEYGRTMAEEAGFHPRSEVAWSGERPSGADTLHVLIIGAGLSGIAAAATLDRLGIEYTIAEKNAAPGGVWWQNTYPGAGVDTPSDLYSFSFAPKRGWDRYYAKQPEILSYIQDTAAGLGITPKVRFNTEVTRAEWNESEQHWHVALRQTDGATDHLQVNAIISCVGILNRKSIPNFSGMDSFRGAMFHSSEWDHSVDVTGKTVAIIGTGATSQQLTPALAGTADKVLVFQRSPQWVAPNPNYSRTVPDGVRLLMKQAPYYAAFYRLRLIWQFQDKLLSTLRRDPTWPHQDRSINAINDKHRIFFTKHIDDELGDRTDLREKVLPTYPPYGKRILMDNDWIQTVKRDDVELVTGAVSGFDEEHVILADGSRHRADIVVLATGFQTSAMLAPMDIRGRSGGSLRDLWGNDDAFAYLGSTVPNFPNFFIVSGPNTALGHGGSAIYINECSIAYIAQILIRMAENDITSVEVREDVMKAYNEKVDAENEALIWTHPGMTNWYRNRAGRIVTTIPFRGVDFWSMTREPDLDDFVVTKSTTQQ</sequence>
<dbReference type="PANTHER" id="PTHR42877">
    <property type="entry name" value="L-ORNITHINE N(5)-MONOOXYGENASE-RELATED"/>
    <property type="match status" value="1"/>
</dbReference>
<evidence type="ECO:0000313" key="7">
    <source>
        <dbReference type="Proteomes" id="UP000042997"/>
    </source>
</evidence>
<evidence type="ECO:0000256" key="3">
    <source>
        <dbReference type="ARBA" id="ARBA00022827"/>
    </source>
</evidence>
<feature type="region of interest" description="Disordered" evidence="5">
    <location>
        <begin position="1"/>
        <end position="21"/>
    </location>
</feature>
<organism evidence="6 7">
    <name type="scientific">Rhodococcus ruber</name>
    <dbReference type="NCBI Taxonomy" id="1830"/>
    <lineage>
        <taxon>Bacteria</taxon>
        <taxon>Bacillati</taxon>
        <taxon>Actinomycetota</taxon>
        <taxon>Actinomycetes</taxon>
        <taxon>Mycobacteriales</taxon>
        <taxon>Nocardiaceae</taxon>
        <taxon>Rhodococcus</taxon>
    </lineage>
</organism>